<gene>
    <name evidence="1" type="ORF">GGQ61_003253</name>
</gene>
<evidence type="ECO:0000313" key="2">
    <source>
        <dbReference type="Proteomes" id="UP000530564"/>
    </source>
</evidence>
<accession>A0A840A5K5</accession>
<dbReference type="EMBL" id="JACIDK010000005">
    <property type="protein sequence ID" value="MBB3892517.1"/>
    <property type="molecule type" value="Genomic_DNA"/>
</dbReference>
<protein>
    <submittedName>
        <fullName evidence="1">Uncharacterized protein</fullName>
    </submittedName>
</protein>
<name>A0A840A5K5_9CAUL</name>
<keyword evidence="2" id="KW-1185">Reference proteome</keyword>
<organism evidence="1 2">
    <name type="scientific">Phenylobacterium haematophilum</name>
    <dbReference type="NCBI Taxonomy" id="98513"/>
    <lineage>
        <taxon>Bacteria</taxon>
        <taxon>Pseudomonadati</taxon>
        <taxon>Pseudomonadota</taxon>
        <taxon>Alphaproteobacteria</taxon>
        <taxon>Caulobacterales</taxon>
        <taxon>Caulobacteraceae</taxon>
        <taxon>Phenylobacterium</taxon>
    </lineage>
</organism>
<sequence length="39" mass="4522">MAAYDILAELDTLKAWLRRGGMSRDKFTCLFAEGLRCLW</sequence>
<dbReference type="Proteomes" id="UP000530564">
    <property type="component" value="Unassembled WGS sequence"/>
</dbReference>
<reference evidence="1 2" key="1">
    <citation type="submission" date="2020-08" db="EMBL/GenBank/DDBJ databases">
        <title>Genomic Encyclopedia of Type Strains, Phase IV (KMG-IV): sequencing the most valuable type-strain genomes for metagenomic binning, comparative biology and taxonomic classification.</title>
        <authorList>
            <person name="Goeker M."/>
        </authorList>
    </citation>
    <scope>NUCLEOTIDE SEQUENCE [LARGE SCALE GENOMIC DNA]</scope>
    <source>
        <strain evidence="1 2">DSM 21793</strain>
    </source>
</reference>
<evidence type="ECO:0000313" key="1">
    <source>
        <dbReference type="EMBL" id="MBB3892517.1"/>
    </source>
</evidence>
<proteinExistence type="predicted"/>
<dbReference type="AlphaFoldDB" id="A0A840A5K5"/>
<comment type="caution">
    <text evidence="1">The sequence shown here is derived from an EMBL/GenBank/DDBJ whole genome shotgun (WGS) entry which is preliminary data.</text>
</comment>